<dbReference type="GO" id="GO:0006357">
    <property type="term" value="P:regulation of transcription by RNA polymerase II"/>
    <property type="evidence" value="ECO:0007669"/>
    <property type="project" value="TreeGrafter"/>
</dbReference>
<feature type="region of interest" description="Disordered" evidence="5">
    <location>
        <begin position="194"/>
        <end position="223"/>
    </location>
</feature>
<dbReference type="EMBL" id="QEAP01000542">
    <property type="protein sequence ID" value="TPX64515.1"/>
    <property type="molecule type" value="Genomic_DNA"/>
</dbReference>
<dbReference type="SUPFAM" id="SSF46689">
    <property type="entry name" value="Homeodomain-like"/>
    <property type="match status" value="1"/>
</dbReference>
<feature type="domain" description="Homeobox" evidence="6">
    <location>
        <begin position="219"/>
        <end position="279"/>
    </location>
</feature>
<dbReference type="InterPro" id="IPR001356">
    <property type="entry name" value="HD"/>
</dbReference>
<evidence type="ECO:0000256" key="3">
    <source>
        <dbReference type="PROSITE-ProRule" id="PRU00108"/>
    </source>
</evidence>
<name>A0A507EMH9_9FUNG</name>
<dbReference type="SMART" id="SM00389">
    <property type="entry name" value="HOX"/>
    <property type="match status" value="1"/>
</dbReference>
<evidence type="ECO:0000256" key="2">
    <source>
        <dbReference type="ARBA" id="ARBA00023242"/>
    </source>
</evidence>
<keyword evidence="8" id="KW-1185">Reference proteome</keyword>
<accession>A0A507EMH9</accession>
<evidence type="ECO:0000256" key="1">
    <source>
        <dbReference type="ARBA" id="ARBA00004123"/>
    </source>
</evidence>
<dbReference type="PANTHER" id="PTHR24341:SF6">
    <property type="entry name" value="HOMEOBOX PROTEIN INVECTED"/>
    <property type="match status" value="1"/>
</dbReference>
<proteinExistence type="predicted"/>
<evidence type="ECO:0000256" key="5">
    <source>
        <dbReference type="SAM" id="MobiDB-lite"/>
    </source>
</evidence>
<dbReference type="PANTHER" id="PTHR24341">
    <property type="entry name" value="HOMEOBOX PROTEIN ENGRAILED"/>
    <property type="match status" value="1"/>
</dbReference>
<reference evidence="7 8" key="1">
    <citation type="journal article" date="2019" name="Sci. Rep.">
        <title>Comparative genomics of chytrid fungi reveal insights into the obligate biotrophic and pathogenic lifestyle of Synchytrium endobioticum.</title>
        <authorList>
            <person name="van de Vossenberg B.T.L.H."/>
            <person name="Warris S."/>
            <person name="Nguyen H.D.T."/>
            <person name="van Gent-Pelzer M.P.E."/>
            <person name="Joly D.L."/>
            <person name="van de Geest H.C."/>
            <person name="Bonants P.J.M."/>
            <person name="Smith D.S."/>
            <person name="Levesque C.A."/>
            <person name="van der Lee T.A.J."/>
        </authorList>
    </citation>
    <scope>NUCLEOTIDE SEQUENCE [LARGE SCALE GENOMIC DNA]</scope>
    <source>
        <strain evidence="7 8">CBS 675.73</strain>
    </source>
</reference>
<evidence type="ECO:0000256" key="4">
    <source>
        <dbReference type="RuleBase" id="RU000682"/>
    </source>
</evidence>
<dbReference type="OrthoDB" id="6159439at2759"/>
<dbReference type="STRING" id="246404.A0A507EMH9"/>
<comment type="subcellular location">
    <subcellularLocation>
        <location evidence="1 3 4">Nucleus</location>
    </subcellularLocation>
</comment>
<keyword evidence="3 4" id="KW-0238">DNA-binding</keyword>
<comment type="caution">
    <text evidence="7">The sequence shown here is derived from an EMBL/GenBank/DDBJ whole genome shotgun (WGS) entry which is preliminary data.</text>
</comment>
<gene>
    <name evidence="7" type="ORF">CcCBS67573_g08386</name>
</gene>
<feature type="DNA-binding region" description="Homeobox" evidence="3">
    <location>
        <begin position="221"/>
        <end position="280"/>
    </location>
</feature>
<feature type="compositionally biased region" description="Low complexity" evidence="5">
    <location>
        <begin position="208"/>
        <end position="218"/>
    </location>
</feature>
<dbReference type="Proteomes" id="UP000320333">
    <property type="component" value="Unassembled WGS sequence"/>
</dbReference>
<dbReference type="CDD" id="cd00086">
    <property type="entry name" value="homeodomain"/>
    <property type="match status" value="1"/>
</dbReference>
<evidence type="ECO:0000313" key="7">
    <source>
        <dbReference type="EMBL" id="TPX64515.1"/>
    </source>
</evidence>
<sequence length="325" mass="35088">MNSPTGTVASLASNNNNTTFSVPSHANLSMDSLLQSSSSDSFLPPPQLSIAPRMKLSIPSLASAFPSAPNPTPTDMFLNQDMFVNQIMFPMMPTPLHMSFTEADFLHAQLAGMSPGNNSTATPSTALAFSFMDQLALNGGMGSPNHASQSPPQEFFKFPGLDAGLVTPPQEYASSATTMEAVVPLQIQTYIPEFDSVDSPPSSPPSKSPKTTSTATAGKKQKKMRFRATEAELTFLLSVFEANPFPSTRQRTQLAEKLNLDPKQILFWFQNRRATLKSNGILAVKPKKTNNPASFAYNANDKNAVLSPLSADNPFFFVTNKAIAQ</sequence>
<dbReference type="InterPro" id="IPR050720">
    <property type="entry name" value="Engrailed_Homeobox_TFs"/>
</dbReference>
<keyword evidence="3 4" id="KW-0371">Homeobox</keyword>
<evidence type="ECO:0000259" key="6">
    <source>
        <dbReference type="PROSITE" id="PS50071"/>
    </source>
</evidence>
<dbReference type="AlphaFoldDB" id="A0A507EMH9"/>
<dbReference type="GO" id="GO:0005634">
    <property type="term" value="C:nucleus"/>
    <property type="evidence" value="ECO:0007669"/>
    <property type="project" value="UniProtKB-SubCell"/>
</dbReference>
<dbReference type="Pfam" id="PF00046">
    <property type="entry name" value="Homeodomain"/>
    <property type="match status" value="1"/>
</dbReference>
<keyword evidence="2 3" id="KW-0539">Nucleus</keyword>
<evidence type="ECO:0000313" key="8">
    <source>
        <dbReference type="Proteomes" id="UP000320333"/>
    </source>
</evidence>
<dbReference type="GO" id="GO:0003677">
    <property type="term" value="F:DNA binding"/>
    <property type="evidence" value="ECO:0007669"/>
    <property type="project" value="UniProtKB-UniRule"/>
</dbReference>
<dbReference type="PROSITE" id="PS50071">
    <property type="entry name" value="HOMEOBOX_2"/>
    <property type="match status" value="1"/>
</dbReference>
<protein>
    <recommendedName>
        <fullName evidence="6">Homeobox domain-containing protein</fullName>
    </recommendedName>
</protein>
<organism evidence="7 8">
    <name type="scientific">Chytriomyces confervae</name>
    <dbReference type="NCBI Taxonomy" id="246404"/>
    <lineage>
        <taxon>Eukaryota</taxon>
        <taxon>Fungi</taxon>
        <taxon>Fungi incertae sedis</taxon>
        <taxon>Chytridiomycota</taxon>
        <taxon>Chytridiomycota incertae sedis</taxon>
        <taxon>Chytridiomycetes</taxon>
        <taxon>Chytridiales</taxon>
        <taxon>Chytriomycetaceae</taxon>
        <taxon>Chytriomyces</taxon>
    </lineage>
</organism>
<dbReference type="Gene3D" id="1.10.10.60">
    <property type="entry name" value="Homeodomain-like"/>
    <property type="match status" value="1"/>
</dbReference>
<dbReference type="InterPro" id="IPR009057">
    <property type="entry name" value="Homeodomain-like_sf"/>
</dbReference>